<dbReference type="PANTHER" id="PTHR42763:SF2">
    <property type="entry name" value="ADP-GLUCOSE PHOSPHORYLASE"/>
    <property type="match status" value="1"/>
</dbReference>
<evidence type="ECO:0000256" key="4">
    <source>
        <dbReference type="ARBA" id="ARBA00022723"/>
    </source>
</evidence>
<dbReference type="InterPro" id="IPR001937">
    <property type="entry name" value="GalP_UDPtransf1"/>
</dbReference>
<keyword evidence="3 12" id="KW-0548">Nucleotidyltransferase</keyword>
<evidence type="ECO:0000256" key="3">
    <source>
        <dbReference type="ARBA" id="ARBA00022695"/>
    </source>
</evidence>
<dbReference type="Pfam" id="PF01087">
    <property type="entry name" value="GalP_UDP_transf"/>
    <property type="match status" value="1"/>
</dbReference>
<evidence type="ECO:0000256" key="7">
    <source>
        <dbReference type="NCBIfam" id="TIGR00209"/>
    </source>
</evidence>
<sequence>MSEVRLNLISREWVILSKERAKRPHEFVKKKDKEPLPEHEISCPFCPGNEGKTPPEKYRVGESTSWKIRVIPNKFYALAPGESISKEYVGLKRCVSGVGLHDVLVETPRHNAIMPMLDIEQMQHITKTYKIILLNSSDNPIIQHLIIFKNHGEDAGTSLIHPHSQIIGTPIVPMQIRDRLNAYLHFYEDTGACIFCKTIDDELHDNSRIIMQTKHFVVFVPYAALSPFHIWVFPRRHNSTFAKIDEEEMNELAGVVKSILTKLFSGLNDPSYNMVIRTLLAYESELEYFHWYISIVPRVSKAAGFELGSGMFINSALPEESAEFLKNVPDEYNKQ</sequence>
<dbReference type="EC" id="2.7.7.12" evidence="7"/>
<keyword evidence="4 9" id="KW-0479">Metal-binding</keyword>
<dbReference type="PROSITE" id="PS51084">
    <property type="entry name" value="HIT_2"/>
    <property type="match status" value="1"/>
</dbReference>
<accession>A0A1F5VVP3</accession>
<evidence type="ECO:0000256" key="2">
    <source>
        <dbReference type="ARBA" id="ARBA00022679"/>
    </source>
</evidence>
<feature type="domain" description="HIT" evidence="11">
    <location>
        <begin position="194"/>
        <end position="305"/>
    </location>
</feature>
<keyword evidence="6" id="KW-0119">Carbohydrate metabolism</keyword>
<dbReference type="InterPro" id="IPR053177">
    <property type="entry name" value="ADP-glucose_phosphorylase"/>
</dbReference>
<dbReference type="PIRSF" id="PIRSF000808">
    <property type="entry name" value="GalT"/>
    <property type="match status" value="1"/>
</dbReference>
<evidence type="ECO:0000256" key="8">
    <source>
        <dbReference type="PIRSR" id="PIRSR000808-1"/>
    </source>
</evidence>
<dbReference type="Pfam" id="PF02744">
    <property type="entry name" value="GalP_UDP_tr_C"/>
    <property type="match status" value="1"/>
</dbReference>
<dbReference type="InterPro" id="IPR011146">
    <property type="entry name" value="HIT-like"/>
</dbReference>
<feature type="binding site" evidence="9">
    <location>
        <position position="46"/>
    </location>
    <ligand>
        <name>Zn(2+)</name>
        <dbReference type="ChEBI" id="CHEBI:29105"/>
    </ligand>
</feature>
<evidence type="ECO:0000256" key="5">
    <source>
        <dbReference type="ARBA" id="ARBA00022833"/>
    </source>
</evidence>
<feature type="binding site" evidence="9">
    <location>
        <position position="161"/>
    </location>
    <ligand>
        <name>Zn(2+)</name>
        <dbReference type="ChEBI" id="CHEBI:29105"/>
    </ligand>
</feature>
<name>A0A1F5VVP3_9BACT</name>
<reference evidence="12 13" key="1">
    <citation type="journal article" date="2016" name="Nat. Commun.">
        <title>Thousands of microbial genomes shed light on interconnected biogeochemical processes in an aquifer system.</title>
        <authorList>
            <person name="Anantharaman K."/>
            <person name="Brown C.T."/>
            <person name="Hug L.A."/>
            <person name="Sharon I."/>
            <person name="Castelle C.J."/>
            <person name="Probst A.J."/>
            <person name="Thomas B.C."/>
            <person name="Singh A."/>
            <person name="Wilkins M.J."/>
            <person name="Karaoz U."/>
            <person name="Brodie E.L."/>
            <person name="Williams K.H."/>
            <person name="Hubbard S.S."/>
            <person name="Banfield J.F."/>
        </authorList>
    </citation>
    <scope>NUCLEOTIDE SEQUENCE [LARGE SCALE GENOMIC DNA]</scope>
</reference>
<dbReference type="GO" id="GO:0006012">
    <property type="term" value="P:galactose metabolic process"/>
    <property type="evidence" value="ECO:0007669"/>
    <property type="project" value="UniProtKB-UniRule"/>
</dbReference>
<dbReference type="InterPro" id="IPR005849">
    <property type="entry name" value="GalP_Utransf_N"/>
</dbReference>
<dbReference type="AlphaFoldDB" id="A0A1F5VVP3"/>
<dbReference type="PANTHER" id="PTHR42763">
    <property type="entry name" value="ADP-GLUCOSE PHOSPHORYLASE"/>
    <property type="match status" value="1"/>
</dbReference>
<organism evidence="12 13">
    <name type="scientific">Candidatus Fischerbacteria bacterium RBG_13_37_8</name>
    <dbReference type="NCBI Taxonomy" id="1817863"/>
    <lineage>
        <taxon>Bacteria</taxon>
        <taxon>Candidatus Fischeribacteriota</taxon>
    </lineage>
</organism>
<dbReference type="Proteomes" id="UP000178943">
    <property type="component" value="Unassembled WGS sequence"/>
</dbReference>
<feature type="binding site" evidence="9">
    <location>
        <position position="43"/>
    </location>
    <ligand>
        <name>Zn(2+)</name>
        <dbReference type="ChEBI" id="CHEBI:29105"/>
    </ligand>
</feature>
<dbReference type="GO" id="GO:0008270">
    <property type="term" value="F:zinc ion binding"/>
    <property type="evidence" value="ECO:0007669"/>
    <property type="project" value="InterPro"/>
</dbReference>
<dbReference type="Gene3D" id="3.30.428.10">
    <property type="entry name" value="HIT-like"/>
    <property type="match status" value="2"/>
</dbReference>
<comment type="caution">
    <text evidence="12">The sequence shown here is derived from an EMBL/GenBank/DDBJ whole genome shotgun (WGS) entry which is preliminary data.</text>
</comment>
<proteinExistence type="inferred from homology"/>
<dbReference type="GO" id="GO:0008108">
    <property type="term" value="F:UDP-glucose:hexose-1-phosphate uridylyltransferase activity"/>
    <property type="evidence" value="ECO:0007669"/>
    <property type="project" value="UniProtKB-UniRule"/>
</dbReference>
<feature type="binding site" evidence="9">
    <location>
        <position position="110"/>
    </location>
    <ligand>
        <name>Zn(2+)</name>
        <dbReference type="ChEBI" id="CHEBI:29105"/>
    </ligand>
</feature>
<keyword evidence="5 9" id="KW-0862">Zinc</keyword>
<protein>
    <recommendedName>
        <fullName evidence="7">Galactose-1-phosphate uridylyltransferase</fullName>
        <ecNumber evidence="7">2.7.7.12</ecNumber>
    </recommendedName>
</protein>
<evidence type="ECO:0000256" key="10">
    <source>
        <dbReference type="PROSITE-ProRule" id="PRU00464"/>
    </source>
</evidence>
<dbReference type="NCBIfam" id="TIGR00209">
    <property type="entry name" value="galT_1"/>
    <property type="match status" value="1"/>
</dbReference>
<dbReference type="InterPro" id="IPR036265">
    <property type="entry name" value="HIT-like_sf"/>
</dbReference>
<dbReference type="SUPFAM" id="SSF54197">
    <property type="entry name" value="HIT-like"/>
    <property type="match status" value="2"/>
</dbReference>
<comment type="cofactor">
    <cofactor evidence="9">
        <name>Zn(2+)</name>
        <dbReference type="ChEBI" id="CHEBI:29105"/>
    </cofactor>
    <text evidence="9">Binds 1 zinc ion per subunit.</text>
</comment>
<evidence type="ECO:0000256" key="1">
    <source>
        <dbReference type="ARBA" id="ARBA00010951"/>
    </source>
</evidence>
<dbReference type="UniPathway" id="UPA00214"/>
<evidence type="ECO:0000313" key="13">
    <source>
        <dbReference type="Proteomes" id="UP000178943"/>
    </source>
</evidence>
<evidence type="ECO:0000259" key="11">
    <source>
        <dbReference type="PROSITE" id="PS51084"/>
    </source>
</evidence>
<evidence type="ECO:0000313" key="12">
    <source>
        <dbReference type="EMBL" id="OGF67496.1"/>
    </source>
</evidence>
<keyword evidence="2 12" id="KW-0808">Transferase</keyword>
<feature type="active site" description="Tele-UMP-histidine intermediate" evidence="8">
    <location>
        <position position="163"/>
    </location>
</feature>
<dbReference type="STRING" id="1817863.A2Y62_16375"/>
<gene>
    <name evidence="12" type="ORF">A2Y62_16375</name>
</gene>
<dbReference type="InterPro" id="IPR005850">
    <property type="entry name" value="GalP_Utransf_C"/>
</dbReference>
<evidence type="ECO:0000256" key="6">
    <source>
        <dbReference type="ARBA" id="ARBA00023277"/>
    </source>
</evidence>
<comment type="similarity">
    <text evidence="1">Belongs to the galactose-1-phosphate uridylyltransferase type 1 family.</text>
</comment>
<evidence type="ECO:0000256" key="9">
    <source>
        <dbReference type="PIRSR" id="PIRSR000808-3"/>
    </source>
</evidence>
<dbReference type="EMBL" id="MFGW01000048">
    <property type="protein sequence ID" value="OGF67496.1"/>
    <property type="molecule type" value="Genomic_DNA"/>
</dbReference>
<comment type="caution">
    <text evidence="10">Lacks conserved residue(s) required for the propagation of feature annotation.</text>
</comment>